<feature type="transmembrane region" description="Helical" evidence="5">
    <location>
        <begin position="238"/>
        <end position="256"/>
    </location>
</feature>
<dbReference type="EMBL" id="JADBGQ010000007">
    <property type="protein sequence ID" value="KAG5390949.1"/>
    <property type="molecule type" value="Genomic_DNA"/>
</dbReference>
<reference evidence="6 7" key="1">
    <citation type="submission" date="2021-03" db="EMBL/GenBank/DDBJ databases">
        <authorList>
            <person name="King G.J."/>
            <person name="Bancroft I."/>
            <person name="Baten A."/>
            <person name="Bloomfield J."/>
            <person name="Borpatragohain P."/>
            <person name="He Z."/>
            <person name="Irish N."/>
            <person name="Irwin J."/>
            <person name="Liu K."/>
            <person name="Mauleon R.P."/>
            <person name="Moore J."/>
            <person name="Morris R."/>
            <person name="Ostergaard L."/>
            <person name="Wang B."/>
            <person name="Wells R."/>
        </authorList>
    </citation>
    <scope>NUCLEOTIDE SEQUENCE [LARGE SCALE GENOMIC DNA]</scope>
    <source>
        <strain evidence="6">R-o-18</strain>
        <tissue evidence="6">Leaf</tissue>
    </source>
</reference>
<dbReference type="PANTHER" id="PTHR10980:SF54">
    <property type="entry name" value="RHO GDP-DISSOCIATION INHIBITOR 1"/>
    <property type="match status" value="1"/>
</dbReference>
<dbReference type="InterPro" id="IPR014756">
    <property type="entry name" value="Ig_E-set"/>
</dbReference>
<keyword evidence="5" id="KW-1133">Transmembrane helix</keyword>
<proteinExistence type="inferred from homology"/>
<dbReference type="Proteomes" id="UP000823674">
    <property type="component" value="Chromosome A08"/>
</dbReference>
<dbReference type="PANTHER" id="PTHR10980">
    <property type="entry name" value="RHO GDP-DISSOCIATION INHIBITOR"/>
    <property type="match status" value="1"/>
</dbReference>
<evidence type="ECO:0000313" key="7">
    <source>
        <dbReference type="Proteomes" id="UP000823674"/>
    </source>
</evidence>
<evidence type="ECO:0000313" key="6">
    <source>
        <dbReference type="EMBL" id="KAG5390949.1"/>
    </source>
</evidence>
<keyword evidence="7" id="KW-1185">Reference proteome</keyword>
<accession>A0ABQ7LWL6</accession>
<evidence type="ECO:0000256" key="2">
    <source>
        <dbReference type="ARBA" id="ARBA00009758"/>
    </source>
</evidence>
<keyword evidence="5" id="KW-0812">Transmembrane</keyword>
<keyword evidence="5" id="KW-0472">Membrane</keyword>
<dbReference type="Pfam" id="PF02115">
    <property type="entry name" value="Rho_GDI"/>
    <property type="match status" value="1"/>
</dbReference>
<feature type="compositionally biased region" description="Polar residues" evidence="4">
    <location>
        <begin position="23"/>
        <end position="34"/>
    </location>
</feature>
<evidence type="ECO:0008006" key="8">
    <source>
        <dbReference type="Google" id="ProtNLM"/>
    </source>
</evidence>
<evidence type="ECO:0000256" key="5">
    <source>
        <dbReference type="SAM" id="Phobius"/>
    </source>
</evidence>
<comment type="similarity">
    <text evidence="2">Belongs to the Rho GDI family.</text>
</comment>
<name>A0ABQ7LWL6_BRACM</name>
<gene>
    <name evidence="6" type="primary">A08p041660.1_BraROA</name>
    <name evidence="6" type="ORF">IGI04_032490</name>
</gene>
<evidence type="ECO:0000256" key="3">
    <source>
        <dbReference type="ARBA" id="ARBA00022490"/>
    </source>
</evidence>
<protein>
    <recommendedName>
        <fullName evidence="8">Rho GDP-dissociation inhibitor 1</fullName>
    </recommendedName>
</protein>
<comment type="subcellular location">
    <subcellularLocation>
        <location evidence="1">Cytoplasm</location>
    </subcellularLocation>
</comment>
<dbReference type="SUPFAM" id="SSF81296">
    <property type="entry name" value="E set domains"/>
    <property type="match status" value="1"/>
</dbReference>
<organism evidence="6 7">
    <name type="scientific">Brassica rapa subsp. trilocularis</name>
    <dbReference type="NCBI Taxonomy" id="1813537"/>
    <lineage>
        <taxon>Eukaryota</taxon>
        <taxon>Viridiplantae</taxon>
        <taxon>Streptophyta</taxon>
        <taxon>Embryophyta</taxon>
        <taxon>Tracheophyta</taxon>
        <taxon>Spermatophyta</taxon>
        <taxon>Magnoliopsida</taxon>
        <taxon>eudicotyledons</taxon>
        <taxon>Gunneridae</taxon>
        <taxon>Pentapetalae</taxon>
        <taxon>rosids</taxon>
        <taxon>malvids</taxon>
        <taxon>Brassicales</taxon>
        <taxon>Brassicaceae</taxon>
        <taxon>Brassiceae</taxon>
        <taxon>Brassica</taxon>
    </lineage>
</organism>
<dbReference type="Gene3D" id="2.70.50.30">
    <property type="entry name" value="Coagulation Factor XIII, subunit A, domain 1"/>
    <property type="match status" value="1"/>
</dbReference>
<feature type="region of interest" description="Disordered" evidence="4">
    <location>
        <begin position="1"/>
        <end position="44"/>
    </location>
</feature>
<dbReference type="InterPro" id="IPR000406">
    <property type="entry name" value="Rho_GDI"/>
</dbReference>
<feature type="compositionally biased region" description="Basic and acidic residues" evidence="4">
    <location>
        <begin position="1"/>
        <end position="18"/>
    </location>
</feature>
<evidence type="ECO:0000256" key="4">
    <source>
        <dbReference type="SAM" id="MobiDB-lite"/>
    </source>
</evidence>
<comment type="caution">
    <text evidence="6">The sequence shown here is derived from an EMBL/GenBank/DDBJ whole genome shotgun (WGS) entry which is preliminary data.</text>
</comment>
<dbReference type="InterPro" id="IPR024792">
    <property type="entry name" value="RhoGDI_dom_sf"/>
</dbReference>
<evidence type="ECO:0000256" key="1">
    <source>
        <dbReference type="ARBA" id="ARBA00004496"/>
    </source>
</evidence>
<sequence length="342" mass="38768">MGLKDEDKKIEKSSEEPMGHGTLSRNNSHSSLSPTEDDEDEDKNLELGPMIALREQLEKDKDDESLRRWKEQLLGIVDLEEVGETTDPVVKIMNLTIRSPDRDDMVLTIPENGKPTSKGPWFTLKEGSKYTLVFTFRVNNNIVSGLRYSNTVWKTGIKVYSRKQMLGTFSPQAEPYNHVMFEESTPSGMLVRGSYSVKSKFVDDDNKCYLENNYTFDIRKNWLTKPNFNMKKTYKFQTFFSSLIFPIFLLTLLLSISRTNAVSSGGGCRHPPSQNSCKTCMAEQTKYDCPKCVPVLRCMARCLWSGVSQRKCTTICGVDTVARPSLLDCKRCVSRCKCSCAA</sequence>
<keyword evidence="3" id="KW-0963">Cytoplasm</keyword>